<sequence>MKVRKWYLLTELPSNTHPSRTFVTVPSLLEPRADNRRYREEEGEEEEDGDDDDGEAILAVGSAFIIVAVDRLLMATDPSINARRGLGFFAIRSLARLLVGFSC</sequence>
<comment type="caution">
    <text evidence="1">The sequence shown here is derived from an EMBL/GenBank/DDBJ whole genome shotgun (WGS) entry which is preliminary data.</text>
</comment>
<gene>
    <name evidence="1" type="ORF">MRB53_029029</name>
</gene>
<protein>
    <submittedName>
        <fullName evidence="1">Uncharacterized protein</fullName>
    </submittedName>
</protein>
<evidence type="ECO:0000313" key="1">
    <source>
        <dbReference type="EMBL" id="KAJ8620500.1"/>
    </source>
</evidence>
<name>A0ACC2KHR0_PERAE</name>
<dbReference type="Proteomes" id="UP001234297">
    <property type="component" value="Chromosome 9"/>
</dbReference>
<evidence type="ECO:0000313" key="2">
    <source>
        <dbReference type="Proteomes" id="UP001234297"/>
    </source>
</evidence>
<accession>A0ACC2KHR0</accession>
<organism evidence="1 2">
    <name type="scientific">Persea americana</name>
    <name type="common">Avocado</name>
    <dbReference type="NCBI Taxonomy" id="3435"/>
    <lineage>
        <taxon>Eukaryota</taxon>
        <taxon>Viridiplantae</taxon>
        <taxon>Streptophyta</taxon>
        <taxon>Embryophyta</taxon>
        <taxon>Tracheophyta</taxon>
        <taxon>Spermatophyta</taxon>
        <taxon>Magnoliopsida</taxon>
        <taxon>Magnoliidae</taxon>
        <taxon>Laurales</taxon>
        <taxon>Lauraceae</taxon>
        <taxon>Persea</taxon>
    </lineage>
</organism>
<dbReference type="EMBL" id="CM056817">
    <property type="protein sequence ID" value="KAJ8620500.1"/>
    <property type="molecule type" value="Genomic_DNA"/>
</dbReference>
<proteinExistence type="predicted"/>
<reference evidence="1 2" key="1">
    <citation type="journal article" date="2022" name="Hortic Res">
        <title>A haplotype resolved chromosomal level avocado genome allows analysis of novel avocado genes.</title>
        <authorList>
            <person name="Nath O."/>
            <person name="Fletcher S.J."/>
            <person name="Hayward A."/>
            <person name="Shaw L.M."/>
            <person name="Masouleh A.K."/>
            <person name="Furtado A."/>
            <person name="Henry R.J."/>
            <person name="Mitter N."/>
        </authorList>
    </citation>
    <scope>NUCLEOTIDE SEQUENCE [LARGE SCALE GENOMIC DNA]</scope>
    <source>
        <strain evidence="2">cv. Hass</strain>
    </source>
</reference>
<keyword evidence="2" id="KW-1185">Reference proteome</keyword>